<accession>R0MHI5</accession>
<evidence type="ECO:0000256" key="1">
    <source>
        <dbReference type="SAM" id="Phobius"/>
    </source>
</evidence>
<organism evidence="2 3">
    <name type="scientific">Nosema bombycis (strain CQ1 / CVCC 102059)</name>
    <name type="common">Microsporidian parasite</name>
    <name type="synonym">Pebrine of silkworm</name>
    <dbReference type="NCBI Taxonomy" id="578461"/>
    <lineage>
        <taxon>Eukaryota</taxon>
        <taxon>Fungi</taxon>
        <taxon>Fungi incertae sedis</taxon>
        <taxon>Microsporidia</taxon>
        <taxon>Nosematidae</taxon>
        <taxon>Nosema</taxon>
    </lineage>
</organism>
<protein>
    <submittedName>
        <fullName evidence="2">Uncharacterized protein</fullName>
    </submittedName>
</protein>
<gene>
    <name evidence="2" type="ORF">NBO_482g0002</name>
</gene>
<proteinExistence type="predicted"/>
<dbReference type="Proteomes" id="UP000016927">
    <property type="component" value="Unassembled WGS sequence"/>
</dbReference>
<feature type="transmembrane region" description="Helical" evidence="1">
    <location>
        <begin position="71"/>
        <end position="96"/>
    </location>
</feature>
<evidence type="ECO:0000313" key="3">
    <source>
        <dbReference type="Proteomes" id="UP000016927"/>
    </source>
</evidence>
<dbReference type="HOGENOM" id="CLU_2073824_0_0_1"/>
<keyword evidence="1" id="KW-0812">Transmembrane</keyword>
<reference evidence="2 3" key="1">
    <citation type="journal article" date="2013" name="BMC Genomics">
        <title>Comparative genomics of parasitic silkworm microsporidia reveal an association between genome expansion and host adaptation.</title>
        <authorList>
            <person name="Pan G."/>
            <person name="Xu J."/>
            <person name="Li T."/>
            <person name="Xia Q."/>
            <person name="Liu S.L."/>
            <person name="Zhang G."/>
            <person name="Li S."/>
            <person name="Li C."/>
            <person name="Liu H."/>
            <person name="Yang L."/>
            <person name="Liu T."/>
            <person name="Zhang X."/>
            <person name="Wu Z."/>
            <person name="Fan W."/>
            <person name="Dang X."/>
            <person name="Xiang H."/>
            <person name="Tao M."/>
            <person name="Li Y."/>
            <person name="Hu J."/>
            <person name="Li Z."/>
            <person name="Lin L."/>
            <person name="Luo J."/>
            <person name="Geng L."/>
            <person name="Wang L."/>
            <person name="Long M."/>
            <person name="Wan Y."/>
            <person name="He N."/>
            <person name="Zhang Z."/>
            <person name="Lu C."/>
            <person name="Keeling P.J."/>
            <person name="Wang J."/>
            <person name="Xiang Z."/>
            <person name="Zhou Z."/>
        </authorList>
    </citation>
    <scope>NUCLEOTIDE SEQUENCE [LARGE SCALE GENOMIC DNA]</scope>
    <source>
        <strain evidence="3">CQ1 / CVCC 102059</strain>
    </source>
</reference>
<keyword evidence="3" id="KW-1185">Reference proteome</keyword>
<dbReference type="VEuPathDB" id="MicrosporidiaDB:NBO_482g0002"/>
<name>R0MHI5_NOSB1</name>
<evidence type="ECO:0000313" key="2">
    <source>
        <dbReference type="EMBL" id="EOB12263.1"/>
    </source>
</evidence>
<dbReference type="EMBL" id="KB909390">
    <property type="protein sequence ID" value="EOB12263.1"/>
    <property type="molecule type" value="Genomic_DNA"/>
</dbReference>
<keyword evidence="1" id="KW-1133">Transmembrane helix</keyword>
<sequence length="118" mass="13608">MLNIPKKISSSYVVNLDVIEKVSEEDSLTFDDATINHTSHFDLERNQLYDENTEETNVTKYAHTKINFKRYFANTGGLGLLTYLLLVVLILLLFLIFLVPETLRVIFTLMIASLVYFL</sequence>
<dbReference type="AlphaFoldDB" id="R0MHI5"/>
<keyword evidence="1" id="KW-0472">Membrane</keyword>